<evidence type="ECO:0000313" key="11">
    <source>
        <dbReference type="Proteomes" id="UP000058305"/>
    </source>
</evidence>
<keyword evidence="7 8" id="KW-0472">Membrane</keyword>
<evidence type="ECO:0000256" key="8">
    <source>
        <dbReference type="SAM" id="Phobius"/>
    </source>
</evidence>
<dbReference type="InterPro" id="IPR011701">
    <property type="entry name" value="MFS"/>
</dbReference>
<evidence type="ECO:0000256" key="6">
    <source>
        <dbReference type="ARBA" id="ARBA00022989"/>
    </source>
</evidence>
<keyword evidence="3" id="KW-0813">Transport</keyword>
<feature type="transmembrane region" description="Helical" evidence="8">
    <location>
        <begin position="227"/>
        <end position="252"/>
    </location>
</feature>
<keyword evidence="11" id="KW-1185">Reference proteome</keyword>
<name>A0A109QYG0_9MICO</name>
<sequence length="415" mass="43302">MAAIRAAAPSHRGDALSARQRLVYVLVLGALTALGPFTIDLYLPAFPMLETELGVSASAVQLTLTGTMIGFGLGQLIVGPWSDKVGRKLPLILATLVHILACVGAAMASDIFVLGGFRLLQGFGAAAGGVVAMAMVRDLFGGKPLVKMLSRLALVNGLAPVLAPVIGSQLLLVTDWRGIFWVLAAYGAVVVLAVWLWIVETRPKADRALSAHSTVGARFKAVLSDRVFVGTAIVGGMVFTGLFAYLSASTFLFQQVHGFTPQEYGLLFGANSIGVIIGVQTSSRLIRTVIGPQWILAITTAMMAFLGIAIMVLDATGAGLWGTIIPLWFFITMCGFSFPCVQVIALNGHGQEAGTAASLLGATNFGLAGIISPLIGMLGVSTALPMGAVMTVTSLIAIAALWWIVRPRTVPALSA</sequence>
<dbReference type="InterPro" id="IPR004812">
    <property type="entry name" value="Efflux_drug-R_Bcr/CmlA"/>
</dbReference>
<comment type="similarity">
    <text evidence="2">Belongs to the major facilitator superfamily. Bcr/CmlA family.</text>
</comment>
<evidence type="ECO:0000256" key="7">
    <source>
        <dbReference type="ARBA" id="ARBA00023136"/>
    </source>
</evidence>
<feature type="transmembrane region" description="Helical" evidence="8">
    <location>
        <begin position="325"/>
        <end position="346"/>
    </location>
</feature>
<feature type="transmembrane region" description="Helical" evidence="8">
    <location>
        <begin position="264"/>
        <end position="282"/>
    </location>
</feature>
<evidence type="ECO:0000313" key="10">
    <source>
        <dbReference type="EMBL" id="AMB60513.1"/>
    </source>
</evidence>
<dbReference type="PANTHER" id="PTHR23502">
    <property type="entry name" value="MAJOR FACILITATOR SUPERFAMILY"/>
    <property type="match status" value="1"/>
</dbReference>
<dbReference type="GO" id="GO:0042910">
    <property type="term" value="F:xenobiotic transmembrane transporter activity"/>
    <property type="evidence" value="ECO:0007669"/>
    <property type="project" value="InterPro"/>
</dbReference>
<gene>
    <name evidence="10" type="ORF">AWU67_11830</name>
</gene>
<reference evidence="11" key="2">
    <citation type="submission" date="2016-01" db="EMBL/GenBank/DDBJ databases">
        <title>First complete genome sequence of a species in the genus Microterricola, an extremophilic cold active enzyme producing strain ERGS5:02 isolated from Sikkim Himalaya.</title>
        <authorList>
            <person name="Kumar R."/>
            <person name="Singh D."/>
            <person name="Swarnkar M.K."/>
        </authorList>
    </citation>
    <scope>NUCLEOTIDE SEQUENCE [LARGE SCALE GENOMIC DNA]</scope>
    <source>
        <strain evidence="11">ERGS5:02</strain>
    </source>
</reference>
<keyword evidence="4" id="KW-1003">Cell membrane</keyword>
<evidence type="ECO:0000256" key="1">
    <source>
        <dbReference type="ARBA" id="ARBA00004651"/>
    </source>
</evidence>
<dbReference type="EMBL" id="CP014145">
    <property type="protein sequence ID" value="AMB60513.1"/>
    <property type="molecule type" value="Genomic_DNA"/>
</dbReference>
<comment type="subcellular location">
    <subcellularLocation>
        <location evidence="1">Cell membrane</location>
        <topology evidence="1">Multi-pass membrane protein</topology>
    </subcellularLocation>
</comment>
<dbReference type="GO" id="GO:0005886">
    <property type="term" value="C:plasma membrane"/>
    <property type="evidence" value="ECO:0007669"/>
    <property type="project" value="UniProtKB-SubCell"/>
</dbReference>
<feature type="transmembrane region" description="Helical" evidence="8">
    <location>
        <begin position="386"/>
        <end position="405"/>
    </location>
</feature>
<dbReference type="PROSITE" id="PS50850">
    <property type="entry name" value="MFS"/>
    <property type="match status" value="1"/>
</dbReference>
<dbReference type="InterPro" id="IPR036259">
    <property type="entry name" value="MFS_trans_sf"/>
</dbReference>
<dbReference type="InterPro" id="IPR005829">
    <property type="entry name" value="Sugar_transporter_CS"/>
</dbReference>
<evidence type="ECO:0000256" key="2">
    <source>
        <dbReference type="ARBA" id="ARBA00006236"/>
    </source>
</evidence>
<dbReference type="RefSeq" id="WP_067232682.1">
    <property type="nucleotide sequence ID" value="NZ_CP014145.1"/>
</dbReference>
<protein>
    <submittedName>
        <fullName evidence="10">MFS transporter</fullName>
    </submittedName>
</protein>
<feature type="transmembrane region" description="Helical" evidence="8">
    <location>
        <begin position="91"/>
        <end position="113"/>
    </location>
</feature>
<proteinExistence type="inferred from homology"/>
<evidence type="ECO:0000256" key="4">
    <source>
        <dbReference type="ARBA" id="ARBA00022475"/>
    </source>
</evidence>
<keyword evidence="5 8" id="KW-0812">Transmembrane</keyword>
<feature type="transmembrane region" description="Helical" evidence="8">
    <location>
        <begin position="358"/>
        <end position="380"/>
    </location>
</feature>
<dbReference type="PROSITE" id="PS00216">
    <property type="entry name" value="SUGAR_TRANSPORT_1"/>
    <property type="match status" value="1"/>
</dbReference>
<feature type="domain" description="Major facilitator superfamily (MFS) profile" evidence="9">
    <location>
        <begin position="21"/>
        <end position="409"/>
    </location>
</feature>
<dbReference type="KEGG" id="mvd:AWU67_11830"/>
<dbReference type="Pfam" id="PF07690">
    <property type="entry name" value="MFS_1"/>
    <property type="match status" value="1"/>
</dbReference>
<feature type="transmembrane region" description="Helical" evidence="8">
    <location>
        <begin position="294"/>
        <end position="313"/>
    </location>
</feature>
<feature type="transmembrane region" description="Helical" evidence="8">
    <location>
        <begin position="21"/>
        <end position="39"/>
    </location>
</feature>
<dbReference type="OrthoDB" id="9814303at2"/>
<feature type="transmembrane region" description="Helical" evidence="8">
    <location>
        <begin position="119"/>
        <end position="140"/>
    </location>
</feature>
<evidence type="ECO:0000259" key="9">
    <source>
        <dbReference type="PROSITE" id="PS50850"/>
    </source>
</evidence>
<dbReference type="CDD" id="cd17320">
    <property type="entry name" value="MFS_MdfA_MDR_like"/>
    <property type="match status" value="1"/>
</dbReference>
<organism evidence="10 11">
    <name type="scientific">Microterricola viridarii</name>
    <dbReference type="NCBI Taxonomy" id="412690"/>
    <lineage>
        <taxon>Bacteria</taxon>
        <taxon>Bacillati</taxon>
        <taxon>Actinomycetota</taxon>
        <taxon>Actinomycetes</taxon>
        <taxon>Micrococcales</taxon>
        <taxon>Microbacteriaceae</taxon>
        <taxon>Microterricola</taxon>
    </lineage>
</organism>
<dbReference type="NCBIfam" id="TIGR00710">
    <property type="entry name" value="efflux_Bcr_CflA"/>
    <property type="match status" value="1"/>
</dbReference>
<dbReference type="Gene3D" id="1.20.1720.10">
    <property type="entry name" value="Multidrug resistance protein D"/>
    <property type="match status" value="1"/>
</dbReference>
<feature type="transmembrane region" description="Helical" evidence="8">
    <location>
        <begin position="152"/>
        <end position="172"/>
    </location>
</feature>
<dbReference type="PANTHER" id="PTHR23502:SF132">
    <property type="entry name" value="POLYAMINE TRANSPORTER 2-RELATED"/>
    <property type="match status" value="1"/>
</dbReference>
<dbReference type="GO" id="GO:1990961">
    <property type="term" value="P:xenobiotic detoxification by transmembrane export across the plasma membrane"/>
    <property type="evidence" value="ECO:0007669"/>
    <property type="project" value="InterPro"/>
</dbReference>
<keyword evidence="6 8" id="KW-1133">Transmembrane helix</keyword>
<dbReference type="Proteomes" id="UP000058305">
    <property type="component" value="Chromosome"/>
</dbReference>
<dbReference type="AlphaFoldDB" id="A0A109QYG0"/>
<dbReference type="SUPFAM" id="SSF103473">
    <property type="entry name" value="MFS general substrate transporter"/>
    <property type="match status" value="1"/>
</dbReference>
<reference evidence="10 11" key="1">
    <citation type="journal article" date="2016" name="J. Biotechnol.">
        <title>First complete genome sequence of a species in the genus Microterricola, an extremophilic cold active enzyme producing bacterial strain ERGS5:02 isolated from Sikkim Himalaya.</title>
        <authorList>
            <person name="Himanshu"/>
            <person name="Swarnkar M.K."/>
            <person name="Singh D."/>
            <person name="Kumar R."/>
        </authorList>
    </citation>
    <scope>NUCLEOTIDE SEQUENCE [LARGE SCALE GENOMIC DNA]</scope>
    <source>
        <strain evidence="10 11">ERGS5:02</strain>
    </source>
</reference>
<feature type="transmembrane region" description="Helical" evidence="8">
    <location>
        <begin position="178"/>
        <end position="199"/>
    </location>
</feature>
<feature type="transmembrane region" description="Helical" evidence="8">
    <location>
        <begin position="59"/>
        <end position="79"/>
    </location>
</feature>
<evidence type="ECO:0000256" key="5">
    <source>
        <dbReference type="ARBA" id="ARBA00022692"/>
    </source>
</evidence>
<accession>A0A109QYG0</accession>
<dbReference type="InterPro" id="IPR020846">
    <property type="entry name" value="MFS_dom"/>
</dbReference>
<evidence type="ECO:0000256" key="3">
    <source>
        <dbReference type="ARBA" id="ARBA00022448"/>
    </source>
</evidence>